<dbReference type="Pfam" id="PF08386">
    <property type="entry name" value="Abhydrolase_4"/>
    <property type="match status" value="1"/>
</dbReference>
<feature type="transmembrane region" description="Helical" evidence="3">
    <location>
        <begin position="24"/>
        <end position="44"/>
    </location>
</feature>
<dbReference type="Gene3D" id="3.40.50.1820">
    <property type="entry name" value="alpha/beta hydrolase"/>
    <property type="match status" value="1"/>
</dbReference>
<dbReference type="PANTHER" id="PTHR43248:SF25">
    <property type="entry name" value="AB HYDROLASE-1 DOMAIN-CONTAINING PROTEIN-RELATED"/>
    <property type="match status" value="1"/>
</dbReference>
<dbReference type="InterPro" id="IPR029058">
    <property type="entry name" value="AB_hydrolase_fold"/>
</dbReference>
<keyword evidence="3" id="KW-0472">Membrane</keyword>
<evidence type="ECO:0000313" key="5">
    <source>
        <dbReference type="EMBL" id="KAK4499022.1"/>
    </source>
</evidence>
<dbReference type="SUPFAM" id="SSF53474">
    <property type="entry name" value="alpha/beta-Hydrolases"/>
    <property type="match status" value="1"/>
</dbReference>
<evidence type="ECO:0000313" key="6">
    <source>
        <dbReference type="Proteomes" id="UP001305779"/>
    </source>
</evidence>
<evidence type="ECO:0000256" key="3">
    <source>
        <dbReference type="SAM" id="Phobius"/>
    </source>
</evidence>
<evidence type="ECO:0000256" key="1">
    <source>
        <dbReference type="ARBA" id="ARBA00010088"/>
    </source>
</evidence>
<gene>
    <name evidence="5" type="ORF">PRZ48_009534</name>
</gene>
<keyword evidence="6" id="KW-1185">Reference proteome</keyword>
<evidence type="ECO:0000259" key="4">
    <source>
        <dbReference type="Pfam" id="PF08386"/>
    </source>
</evidence>
<dbReference type="InterPro" id="IPR051601">
    <property type="entry name" value="Serine_prot/Carboxylest_S33"/>
</dbReference>
<organism evidence="5 6">
    <name type="scientific">Zasmidium cellare</name>
    <name type="common">Wine cellar mold</name>
    <name type="synonym">Racodium cellare</name>
    <dbReference type="NCBI Taxonomy" id="395010"/>
    <lineage>
        <taxon>Eukaryota</taxon>
        <taxon>Fungi</taxon>
        <taxon>Dikarya</taxon>
        <taxon>Ascomycota</taxon>
        <taxon>Pezizomycotina</taxon>
        <taxon>Dothideomycetes</taxon>
        <taxon>Dothideomycetidae</taxon>
        <taxon>Mycosphaerellales</taxon>
        <taxon>Mycosphaerellaceae</taxon>
        <taxon>Zasmidium</taxon>
    </lineage>
</organism>
<reference evidence="5 6" key="1">
    <citation type="journal article" date="2023" name="G3 (Bethesda)">
        <title>A chromosome-level genome assembly of Zasmidium syzygii isolated from banana leaves.</title>
        <authorList>
            <person name="van Westerhoven A.C."/>
            <person name="Mehrabi R."/>
            <person name="Talebi R."/>
            <person name="Steentjes M.B.F."/>
            <person name="Corcolon B."/>
            <person name="Chong P.A."/>
            <person name="Kema G.H.J."/>
            <person name="Seidl M.F."/>
        </authorList>
    </citation>
    <scope>NUCLEOTIDE SEQUENCE [LARGE SCALE GENOMIC DNA]</scope>
    <source>
        <strain evidence="5 6">P124</strain>
    </source>
</reference>
<keyword evidence="3" id="KW-1133">Transmembrane helix</keyword>
<dbReference type="InterPro" id="IPR013595">
    <property type="entry name" value="Pept_S33_TAP-like_C"/>
</dbReference>
<comment type="similarity">
    <text evidence="1">Belongs to the peptidase S33 family.</text>
</comment>
<name>A0ABR0EC03_ZASCE</name>
<dbReference type="Proteomes" id="UP001305779">
    <property type="component" value="Unassembled WGS sequence"/>
</dbReference>
<dbReference type="PANTHER" id="PTHR43248">
    <property type="entry name" value="2-SUCCINYL-6-HYDROXY-2,4-CYCLOHEXADIENE-1-CARBOXYLATE SYNTHASE"/>
    <property type="match status" value="1"/>
</dbReference>
<comment type="caution">
    <text evidence="5">The sequence shown here is derived from an EMBL/GenBank/DDBJ whole genome shotgun (WGS) entry which is preliminary data.</text>
</comment>
<evidence type="ECO:0000256" key="2">
    <source>
        <dbReference type="ARBA" id="ARBA00022801"/>
    </source>
</evidence>
<accession>A0ABR0EC03</accession>
<proteinExistence type="inferred from homology"/>
<keyword evidence="3" id="KW-0812">Transmembrane</keyword>
<dbReference type="EMBL" id="JAXOVC010000007">
    <property type="protein sequence ID" value="KAK4499022.1"/>
    <property type="molecule type" value="Genomic_DNA"/>
</dbReference>
<keyword evidence="2" id="KW-0378">Hydrolase</keyword>
<protein>
    <recommendedName>
        <fullName evidence="4">Peptidase S33 tripeptidyl aminopeptidase-like C-terminal domain-containing protein</fullName>
    </recommendedName>
</protein>
<feature type="domain" description="Peptidase S33 tripeptidyl aminopeptidase-like C-terminal" evidence="4">
    <location>
        <begin position="449"/>
        <end position="537"/>
    </location>
</feature>
<sequence>MAKETSAYQGGPPVLRRKAAHSNAFFTTLIVLTLCLVALSRWVLPSWKPAVSSPPCSRQRDHRHQYKGEKILWEPCGDVNGKPVECSNITVPMDQFDAENSGDKTFFIPLIRLRGGENATENLLLNPGGPGGSGIEFLFRRGKQLSDIVGDGFHLLSFDPRGINTSTPMASCYPTQKARRNLGDVRDNELVHDSPEVYAWAHNFVQACADTMDEHGAYINTPQTAADMNSILDAVGQEDMVYWGFSYGTILGQTYASLFPDRSKRVIIDGVANNFVWYGDFLDTEQFTDTENVLEGFFDECIKAGKNCSLSSLADTPKKLHKLVFDYAAGLKEQPISVYVNSTQYGLFDFPSLFYNGIFPALYKPASWYSLAENLAKLLKGNATDAWLAYSDQGWGLEGDGNTFVTANDGMSGPAYWPQSRRALLDDIVAKFNGSLFGPTENGDAYVRQQWKVPRTHNFTQVEGVETAHPLLILSTTYDPICPLVSAKSANRAFEGSRIVEVKGYGHCSVAVSSTCLAKHVREFLYNGTLPDDYTKCEVDGPYFIKPEEDGKVVAQKAFEDPEDEKIHLAQLELARDWDWRTARPMMM</sequence>